<feature type="transmembrane region" description="Helical" evidence="2">
    <location>
        <begin position="66"/>
        <end position="86"/>
    </location>
</feature>
<protein>
    <submittedName>
        <fullName evidence="3">Uncharacterized protein</fullName>
    </submittedName>
</protein>
<comment type="caution">
    <text evidence="3">The sequence shown here is derived from an EMBL/GenBank/DDBJ whole genome shotgun (WGS) entry which is preliminary data.</text>
</comment>
<evidence type="ECO:0000313" key="3">
    <source>
        <dbReference type="EMBL" id="TMW57521.1"/>
    </source>
</evidence>
<feature type="transmembrane region" description="Helical" evidence="2">
    <location>
        <begin position="123"/>
        <end position="143"/>
    </location>
</feature>
<feature type="region of interest" description="Disordered" evidence="1">
    <location>
        <begin position="1"/>
        <end position="21"/>
    </location>
</feature>
<dbReference type="EMBL" id="SPLM01000144">
    <property type="protein sequence ID" value="TMW57521.1"/>
    <property type="molecule type" value="Genomic_DNA"/>
</dbReference>
<evidence type="ECO:0000256" key="2">
    <source>
        <dbReference type="SAM" id="Phobius"/>
    </source>
</evidence>
<sequence length="158" mass="17211">MPAILAPGVGSPGPDGEENDTQPVHYEIVQSRSLPRVDMYKTLKLVLLGASGARVFTQAQRRYGKLVTALYVSGLIISIAMLLAPAPVGRPIAAIATTLEFPILVMGIMSLRPEMIRVLLRTYEFWFFSVMSVGALISMVFSLSLKSIESFYTCSIAV</sequence>
<name>A0A8K1C6W1_PYTOL</name>
<evidence type="ECO:0000313" key="4">
    <source>
        <dbReference type="Proteomes" id="UP000794436"/>
    </source>
</evidence>
<keyword evidence="2" id="KW-0472">Membrane</keyword>
<organism evidence="3 4">
    <name type="scientific">Pythium oligandrum</name>
    <name type="common">Mycoparasitic fungus</name>
    <dbReference type="NCBI Taxonomy" id="41045"/>
    <lineage>
        <taxon>Eukaryota</taxon>
        <taxon>Sar</taxon>
        <taxon>Stramenopiles</taxon>
        <taxon>Oomycota</taxon>
        <taxon>Peronosporomycetes</taxon>
        <taxon>Pythiales</taxon>
        <taxon>Pythiaceae</taxon>
        <taxon>Pythium</taxon>
    </lineage>
</organism>
<keyword evidence="2" id="KW-0812">Transmembrane</keyword>
<evidence type="ECO:0000256" key="1">
    <source>
        <dbReference type="SAM" id="MobiDB-lite"/>
    </source>
</evidence>
<dbReference type="AlphaFoldDB" id="A0A8K1C6W1"/>
<feature type="transmembrane region" description="Helical" evidence="2">
    <location>
        <begin position="92"/>
        <end position="111"/>
    </location>
</feature>
<keyword evidence="4" id="KW-1185">Reference proteome</keyword>
<accession>A0A8K1C6W1</accession>
<proteinExistence type="predicted"/>
<dbReference type="Proteomes" id="UP000794436">
    <property type="component" value="Unassembled WGS sequence"/>
</dbReference>
<gene>
    <name evidence="3" type="ORF">Poli38472_003446</name>
</gene>
<keyword evidence="2" id="KW-1133">Transmembrane helix</keyword>
<reference evidence="3" key="1">
    <citation type="submission" date="2019-03" db="EMBL/GenBank/DDBJ databases">
        <title>Long read genome sequence of the mycoparasitic Pythium oligandrum ATCC 38472 isolated from sugarbeet rhizosphere.</title>
        <authorList>
            <person name="Gaulin E."/>
        </authorList>
    </citation>
    <scope>NUCLEOTIDE SEQUENCE</scope>
    <source>
        <strain evidence="3">ATCC 38472_TT</strain>
    </source>
</reference>